<evidence type="ECO:0000313" key="1">
    <source>
        <dbReference type="EMBL" id="KAI4327292.1"/>
    </source>
</evidence>
<proteinExistence type="predicted"/>
<evidence type="ECO:0000313" key="2">
    <source>
        <dbReference type="Proteomes" id="UP000828941"/>
    </source>
</evidence>
<accession>A0ACB9MT55</accession>
<dbReference type="Proteomes" id="UP000828941">
    <property type="component" value="Chromosome 8"/>
</dbReference>
<comment type="caution">
    <text evidence="1">The sequence shown here is derived from an EMBL/GenBank/DDBJ whole genome shotgun (WGS) entry which is preliminary data.</text>
</comment>
<gene>
    <name evidence="1" type="ORF">L6164_019771</name>
</gene>
<protein>
    <submittedName>
        <fullName evidence="1">Uncharacterized protein</fullName>
    </submittedName>
</protein>
<reference evidence="1 2" key="1">
    <citation type="journal article" date="2022" name="DNA Res.">
        <title>Chromosomal-level genome assembly of the orchid tree Bauhinia variegata (Leguminosae; Cercidoideae) supports the allotetraploid origin hypothesis of Bauhinia.</title>
        <authorList>
            <person name="Zhong Y."/>
            <person name="Chen Y."/>
            <person name="Zheng D."/>
            <person name="Pang J."/>
            <person name="Liu Y."/>
            <person name="Luo S."/>
            <person name="Meng S."/>
            <person name="Qian L."/>
            <person name="Wei D."/>
            <person name="Dai S."/>
            <person name="Zhou R."/>
        </authorList>
    </citation>
    <scope>NUCLEOTIDE SEQUENCE [LARGE SCALE GENOMIC DNA]</scope>
    <source>
        <strain evidence="1">BV-YZ2020</strain>
    </source>
</reference>
<name>A0ACB9MT55_BAUVA</name>
<keyword evidence="2" id="KW-1185">Reference proteome</keyword>
<dbReference type="EMBL" id="CM039433">
    <property type="protein sequence ID" value="KAI4327292.1"/>
    <property type="molecule type" value="Genomic_DNA"/>
</dbReference>
<organism evidence="1 2">
    <name type="scientific">Bauhinia variegata</name>
    <name type="common">Purple orchid tree</name>
    <name type="synonym">Phanera variegata</name>
    <dbReference type="NCBI Taxonomy" id="167791"/>
    <lineage>
        <taxon>Eukaryota</taxon>
        <taxon>Viridiplantae</taxon>
        <taxon>Streptophyta</taxon>
        <taxon>Embryophyta</taxon>
        <taxon>Tracheophyta</taxon>
        <taxon>Spermatophyta</taxon>
        <taxon>Magnoliopsida</taxon>
        <taxon>eudicotyledons</taxon>
        <taxon>Gunneridae</taxon>
        <taxon>Pentapetalae</taxon>
        <taxon>rosids</taxon>
        <taxon>fabids</taxon>
        <taxon>Fabales</taxon>
        <taxon>Fabaceae</taxon>
        <taxon>Cercidoideae</taxon>
        <taxon>Cercideae</taxon>
        <taxon>Bauhiniinae</taxon>
        <taxon>Bauhinia</taxon>
    </lineage>
</organism>
<sequence length="373" mass="41061">MEETKKSQKLPSTCNQESERNGQLNKQDQARAGVELGTITKTSSPSPSHDNMPCSNQQTPPIVQYVSKYYRTAQQVQAFLLSPSPFWHLRLPACPALGANVPTIFQTFTPPGTNNAGWEAHPVMARGTSSTHDSQFLLPCWIRFSWLSGSLGYRRFTVSLTVSFNLATLQQLLEWMVACLLLSILFKEESSEHLQNFLKNTSNFGKLRKIISFCHHEKISGAATGISGNAGINRSTSMLSTHQGIQISQTVFNSASGVEVNGGRDMDLKIAHSELSQPAKVLNNYMDISDNYIGSRGNRSLVWPSDISRQSFFHNGSFIKQDGKITPGWSFANEEDASEELEDAVVGSDKEENEQEMGDDGGSGAEEIDGTKD</sequence>